<keyword evidence="1" id="KW-0812">Transmembrane</keyword>
<organism evidence="2 3">
    <name type="scientific">Salininema proteolyticum</name>
    <dbReference type="NCBI Taxonomy" id="1607685"/>
    <lineage>
        <taxon>Bacteria</taxon>
        <taxon>Bacillati</taxon>
        <taxon>Actinomycetota</taxon>
        <taxon>Actinomycetes</taxon>
        <taxon>Glycomycetales</taxon>
        <taxon>Glycomycetaceae</taxon>
        <taxon>Salininema</taxon>
    </lineage>
</organism>
<dbReference type="RefSeq" id="WP_380617500.1">
    <property type="nucleotide sequence ID" value="NZ_JBHSDK010000001.1"/>
</dbReference>
<sequence length="96" mass="10373">MPDRRGPLWVLCLKLYPALLVVWLISLTGAIVLAGGDAMDRGEDLSFPHLFTAAGAAEEPTLHIHPAGFFIALGTVPAVFTALILVGVVIRRRRSR</sequence>
<evidence type="ECO:0000256" key="1">
    <source>
        <dbReference type="SAM" id="Phobius"/>
    </source>
</evidence>
<feature type="transmembrane region" description="Helical" evidence="1">
    <location>
        <begin position="69"/>
        <end position="90"/>
    </location>
</feature>
<reference evidence="3" key="1">
    <citation type="journal article" date="2019" name="Int. J. Syst. Evol. Microbiol.">
        <title>The Global Catalogue of Microorganisms (GCM) 10K type strain sequencing project: providing services to taxonomists for standard genome sequencing and annotation.</title>
        <authorList>
            <consortium name="The Broad Institute Genomics Platform"/>
            <consortium name="The Broad Institute Genome Sequencing Center for Infectious Disease"/>
            <person name="Wu L."/>
            <person name="Ma J."/>
        </authorList>
    </citation>
    <scope>NUCLEOTIDE SEQUENCE [LARGE SCALE GENOMIC DNA]</scope>
    <source>
        <strain evidence="3">IBRC-M 10908</strain>
    </source>
</reference>
<evidence type="ECO:0000313" key="3">
    <source>
        <dbReference type="Proteomes" id="UP001595823"/>
    </source>
</evidence>
<dbReference type="Proteomes" id="UP001595823">
    <property type="component" value="Unassembled WGS sequence"/>
</dbReference>
<keyword evidence="3" id="KW-1185">Reference proteome</keyword>
<accession>A0ABV8TTB1</accession>
<feature type="transmembrane region" description="Helical" evidence="1">
    <location>
        <begin position="12"/>
        <end position="35"/>
    </location>
</feature>
<protein>
    <submittedName>
        <fullName evidence="2">Uncharacterized protein</fullName>
    </submittedName>
</protein>
<keyword evidence="1" id="KW-1133">Transmembrane helix</keyword>
<comment type="caution">
    <text evidence="2">The sequence shown here is derived from an EMBL/GenBank/DDBJ whole genome shotgun (WGS) entry which is preliminary data.</text>
</comment>
<gene>
    <name evidence="2" type="ORF">ACFPET_00980</name>
</gene>
<dbReference type="EMBL" id="JBHSDK010000001">
    <property type="protein sequence ID" value="MFC4333769.1"/>
    <property type="molecule type" value="Genomic_DNA"/>
</dbReference>
<evidence type="ECO:0000313" key="2">
    <source>
        <dbReference type="EMBL" id="MFC4333769.1"/>
    </source>
</evidence>
<proteinExistence type="predicted"/>
<keyword evidence="1" id="KW-0472">Membrane</keyword>
<name>A0ABV8TTB1_9ACTN</name>